<dbReference type="GO" id="GO:0004497">
    <property type="term" value="F:monooxygenase activity"/>
    <property type="evidence" value="ECO:0007669"/>
    <property type="project" value="UniProtKB-KW"/>
</dbReference>
<dbReference type="InterPro" id="IPR001128">
    <property type="entry name" value="Cyt_P450"/>
</dbReference>
<dbReference type="GO" id="GO:0016705">
    <property type="term" value="F:oxidoreductase activity, acting on paired donors, with incorporation or reduction of molecular oxygen"/>
    <property type="evidence" value="ECO:0007669"/>
    <property type="project" value="InterPro"/>
</dbReference>
<accession>A0A2J6S0S3</accession>
<keyword evidence="7 8" id="KW-0349">Heme</keyword>
<evidence type="ECO:0000313" key="11">
    <source>
        <dbReference type="Proteomes" id="UP000235786"/>
    </source>
</evidence>
<dbReference type="OrthoDB" id="3945418at2759"/>
<evidence type="ECO:0000256" key="2">
    <source>
        <dbReference type="ARBA" id="ARBA00010617"/>
    </source>
</evidence>
<proteinExistence type="inferred from homology"/>
<feature type="transmembrane region" description="Helical" evidence="9">
    <location>
        <begin position="6"/>
        <end position="28"/>
    </location>
</feature>
<comment type="cofactor">
    <cofactor evidence="1 7">
        <name>heme</name>
        <dbReference type="ChEBI" id="CHEBI:30413"/>
    </cofactor>
</comment>
<dbReference type="STRING" id="1149755.A0A2J6S0S3"/>
<dbReference type="InterPro" id="IPR036396">
    <property type="entry name" value="Cyt_P450_sf"/>
</dbReference>
<keyword evidence="9" id="KW-0472">Membrane</keyword>
<dbReference type="CDD" id="cd11062">
    <property type="entry name" value="CYP58-like"/>
    <property type="match status" value="1"/>
</dbReference>
<dbReference type="GO" id="GO:0005506">
    <property type="term" value="F:iron ion binding"/>
    <property type="evidence" value="ECO:0007669"/>
    <property type="project" value="InterPro"/>
</dbReference>
<keyword evidence="9" id="KW-0812">Transmembrane</keyword>
<keyword evidence="4 8" id="KW-0560">Oxidoreductase</keyword>
<feature type="binding site" description="axial binding residue" evidence="7">
    <location>
        <position position="446"/>
    </location>
    <ligand>
        <name>heme</name>
        <dbReference type="ChEBI" id="CHEBI:30413"/>
    </ligand>
    <ligandPart>
        <name>Fe</name>
        <dbReference type="ChEBI" id="CHEBI:18248"/>
    </ligandPart>
</feature>
<sequence>MAPAISYQLLITYSILAFVIYILALVIYRLTFHPLAKFPGPKIAAVTLWYEFYYDAMKQGTYLWRIQELHEQYGPIVRISPNALHVNDPDFYEVYSGKVGEKRDKYPWALPHFNTPQGMVATAEHNHHRLRRGAVAQFFSKANIRRLDYVLKYNIKKFLGRLQEFEENGEPVNILEAFKALTSDILTTFAFGQSHNALDIPDFNKPFWDLFQELSHTYAICNHFPLFLPFMTSLPAWLQQVMGMEMVMVWEKKSRKQLQSMIDNRKLDEKDSRTIFGDLLDSNLPPAEKSIDRMWHDGQVFNIAGSETTSWALGNCTYYLLTNPEMLKRLQEELKTVIPDGSVDDIASSELEALPYLTAVIKESLRLSFGVAGRLYRISPDKTQVLRDGAKEWVIPAGTPVGMSNPLVSLHPKVFPSPATFDPSRWLDNPQLDRYLVAFSKGPRGCVGLNLAWAELYFTVAAVFARYGGEERTMRLWKTNVEDVQAVHDFFVPAPRLDSKGVRVVLSG</sequence>
<dbReference type="GO" id="GO:0020037">
    <property type="term" value="F:heme binding"/>
    <property type="evidence" value="ECO:0007669"/>
    <property type="project" value="InterPro"/>
</dbReference>
<dbReference type="PANTHER" id="PTHR24305:SF157">
    <property type="entry name" value="N-ACETYLTRYPTOPHAN 6-HYDROXYLASE IVOC-RELATED"/>
    <property type="match status" value="1"/>
</dbReference>
<organism evidence="10 11">
    <name type="scientific">Hyaloscypha variabilis (strain UAMH 11265 / GT02V1 / F)</name>
    <name type="common">Meliniomyces variabilis</name>
    <dbReference type="NCBI Taxonomy" id="1149755"/>
    <lineage>
        <taxon>Eukaryota</taxon>
        <taxon>Fungi</taxon>
        <taxon>Dikarya</taxon>
        <taxon>Ascomycota</taxon>
        <taxon>Pezizomycotina</taxon>
        <taxon>Leotiomycetes</taxon>
        <taxon>Helotiales</taxon>
        <taxon>Hyaloscyphaceae</taxon>
        <taxon>Hyaloscypha</taxon>
        <taxon>Hyaloscypha variabilis</taxon>
    </lineage>
</organism>
<evidence type="ECO:0000256" key="3">
    <source>
        <dbReference type="ARBA" id="ARBA00022723"/>
    </source>
</evidence>
<protein>
    <submittedName>
        <fullName evidence="10">Putative cytochrome P450</fullName>
    </submittedName>
</protein>
<keyword evidence="5 7" id="KW-0408">Iron</keyword>
<evidence type="ECO:0000256" key="8">
    <source>
        <dbReference type="RuleBase" id="RU000461"/>
    </source>
</evidence>
<evidence type="ECO:0000313" key="10">
    <source>
        <dbReference type="EMBL" id="PMD44380.1"/>
    </source>
</evidence>
<gene>
    <name evidence="10" type="ORF">L207DRAFT_280401</name>
</gene>
<dbReference type="Gene3D" id="1.10.630.10">
    <property type="entry name" value="Cytochrome P450"/>
    <property type="match status" value="1"/>
</dbReference>
<keyword evidence="6 8" id="KW-0503">Monooxygenase</keyword>
<evidence type="ECO:0000256" key="7">
    <source>
        <dbReference type="PIRSR" id="PIRSR602401-1"/>
    </source>
</evidence>
<keyword evidence="9" id="KW-1133">Transmembrane helix</keyword>
<dbReference type="PANTHER" id="PTHR24305">
    <property type="entry name" value="CYTOCHROME P450"/>
    <property type="match status" value="1"/>
</dbReference>
<comment type="similarity">
    <text evidence="2 8">Belongs to the cytochrome P450 family.</text>
</comment>
<dbReference type="PRINTS" id="PR00463">
    <property type="entry name" value="EP450I"/>
</dbReference>
<evidence type="ECO:0000256" key="6">
    <source>
        <dbReference type="ARBA" id="ARBA00023033"/>
    </source>
</evidence>
<dbReference type="AlphaFoldDB" id="A0A2J6S0S3"/>
<evidence type="ECO:0000256" key="5">
    <source>
        <dbReference type="ARBA" id="ARBA00023004"/>
    </source>
</evidence>
<evidence type="ECO:0000256" key="9">
    <source>
        <dbReference type="SAM" id="Phobius"/>
    </source>
</evidence>
<dbReference type="InterPro" id="IPR017972">
    <property type="entry name" value="Cyt_P450_CS"/>
</dbReference>
<dbReference type="InterPro" id="IPR002401">
    <property type="entry name" value="Cyt_P450_E_grp-I"/>
</dbReference>
<dbReference type="PROSITE" id="PS00086">
    <property type="entry name" value="CYTOCHROME_P450"/>
    <property type="match status" value="1"/>
</dbReference>
<keyword evidence="3 7" id="KW-0479">Metal-binding</keyword>
<dbReference type="PRINTS" id="PR00385">
    <property type="entry name" value="P450"/>
</dbReference>
<evidence type="ECO:0000256" key="1">
    <source>
        <dbReference type="ARBA" id="ARBA00001971"/>
    </source>
</evidence>
<dbReference type="SUPFAM" id="SSF48264">
    <property type="entry name" value="Cytochrome P450"/>
    <property type="match status" value="1"/>
</dbReference>
<keyword evidence="11" id="KW-1185">Reference proteome</keyword>
<reference evidence="10 11" key="1">
    <citation type="submission" date="2016-04" db="EMBL/GenBank/DDBJ databases">
        <title>A degradative enzymes factory behind the ericoid mycorrhizal symbiosis.</title>
        <authorList>
            <consortium name="DOE Joint Genome Institute"/>
            <person name="Martino E."/>
            <person name="Morin E."/>
            <person name="Grelet G."/>
            <person name="Kuo A."/>
            <person name="Kohler A."/>
            <person name="Daghino S."/>
            <person name="Barry K."/>
            <person name="Choi C."/>
            <person name="Cichocki N."/>
            <person name="Clum A."/>
            <person name="Copeland A."/>
            <person name="Hainaut M."/>
            <person name="Haridas S."/>
            <person name="Labutti K."/>
            <person name="Lindquist E."/>
            <person name="Lipzen A."/>
            <person name="Khouja H.-R."/>
            <person name="Murat C."/>
            <person name="Ohm R."/>
            <person name="Olson A."/>
            <person name="Spatafora J."/>
            <person name="Veneault-Fourrey C."/>
            <person name="Henrissat B."/>
            <person name="Grigoriev I."/>
            <person name="Martin F."/>
            <person name="Perotto S."/>
        </authorList>
    </citation>
    <scope>NUCLEOTIDE SEQUENCE [LARGE SCALE GENOMIC DNA]</scope>
    <source>
        <strain evidence="10 11">F</strain>
    </source>
</reference>
<dbReference type="InterPro" id="IPR050121">
    <property type="entry name" value="Cytochrome_P450_monoxygenase"/>
</dbReference>
<evidence type="ECO:0000256" key="4">
    <source>
        <dbReference type="ARBA" id="ARBA00023002"/>
    </source>
</evidence>
<dbReference type="Proteomes" id="UP000235786">
    <property type="component" value="Unassembled WGS sequence"/>
</dbReference>
<name>A0A2J6S0S3_HYAVF</name>
<dbReference type="EMBL" id="KZ613941">
    <property type="protein sequence ID" value="PMD44380.1"/>
    <property type="molecule type" value="Genomic_DNA"/>
</dbReference>
<dbReference type="Pfam" id="PF00067">
    <property type="entry name" value="p450"/>
    <property type="match status" value="1"/>
</dbReference>